<dbReference type="PANTHER" id="PTHR12910">
    <property type="entry name" value="NADH-UBIQUINONE OXIDOREDUCTASE SUBUNIT B17.2"/>
    <property type="match status" value="1"/>
</dbReference>
<comment type="caution">
    <text evidence="2">The sequence shown here is derived from an EMBL/GenBank/DDBJ whole genome shotgun (WGS) entry which is preliminary data.</text>
</comment>
<dbReference type="AlphaFoldDB" id="A0A327XNS5"/>
<evidence type="ECO:0000256" key="1">
    <source>
        <dbReference type="SAM" id="MobiDB-lite"/>
    </source>
</evidence>
<protein>
    <submittedName>
        <fullName evidence="2">NADH:ubiquinone oxidoreductase subunit</fullName>
    </submittedName>
</protein>
<keyword evidence="3" id="KW-1185">Reference proteome</keyword>
<feature type="region of interest" description="Disordered" evidence="1">
    <location>
        <begin position="104"/>
        <end position="127"/>
    </location>
</feature>
<organism evidence="2 3">
    <name type="scientific">Salipiger aestuarii</name>
    <dbReference type="NCBI Taxonomy" id="568098"/>
    <lineage>
        <taxon>Bacteria</taxon>
        <taxon>Pseudomonadati</taxon>
        <taxon>Pseudomonadota</taxon>
        <taxon>Alphaproteobacteria</taxon>
        <taxon>Rhodobacterales</taxon>
        <taxon>Roseobacteraceae</taxon>
        <taxon>Salipiger</taxon>
    </lineage>
</organism>
<evidence type="ECO:0000313" key="2">
    <source>
        <dbReference type="EMBL" id="RAK09902.1"/>
    </source>
</evidence>
<keyword evidence="2" id="KW-0830">Ubiquinone</keyword>
<sequence length="127" mass="14579">MGMLNSLLKAVTWWNGATLNTLLWSKRNGSRVGEDEQGNTFYQTKDGKRRWVIFNGEVEASRVSPDWHGWLHHTFETPPTDRPLPHKSWEKPHIENLTGTALAYAPQGSIRRPAPKPRSDYEAWSPE</sequence>
<dbReference type="OrthoDB" id="9795340at2"/>
<dbReference type="EMBL" id="QLMG01000063">
    <property type="protein sequence ID" value="RAK09902.1"/>
    <property type="molecule type" value="Genomic_DNA"/>
</dbReference>
<dbReference type="Pfam" id="PF05071">
    <property type="entry name" value="NDUFA12"/>
    <property type="match status" value="1"/>
</dbReference>
<reference evidence="2 3" key="1">
    <citation type="submission" date="2018-06" db="EMBL/GenBank/DDBJ databases">
        <title>Genomic Encyclopedia of Archaeal and Bacterial Type Strains, Phase II (KMG-II): from individual species to whole genera.</title>
        <authorList>
            <person name="Goeker M."/>
        </authorList>
    </citation>
    <scope>NUCLEOTIDE SEQUENCE [LARGE SCALE GENOMIC DNA]</scope>
    <source>
        <strain evidence="2 3">DSM 22011</strain>
    </source>
</reference>
<dbReference type="InterPro" id="IPR007763">
    <property type="entry name" value="NDUFA12"/>
</dbReference>
<dbReference type="GO" id="GO:0045271">
    <property type="term" value="C:respiratory chain complex I"/>
    <property type="evidence" value="ECO:0007669"/>
    <property type="project" value="InterPro"/>
</dbReference>
<dbReference type="GO" id="GO:0006979">
    <property type="term" value="P:response to oxidative stress"/>
    <property type="evidence" value="ECO:0007669"/>
    <property type="project" value="TreeGrafter"/>
</dbReference>
<dbReference type="RefSeq" id="WP_111551236.1">
    <property type="nucleotide sequence ID" value="NZ_LIGK01000099.1"/>
</dbReference>
<evidence type="ECO:0000313" key="3">
    <source>
        <dbReference type="Proteomes" id="UP000249165"/>
    </source>
</evidence>
<accession>A0A327XNS5</accession>
<dbReference type="PANTHER" id="PTHR12910:SF2">
    <property type="entry name" value="NADH DEHYDROGENASE [UBIQUINONE] 1 ALPHA SUBCOMPLEX SUBUNIT 12"/>
    <property type="match status" value="1"/>
</dbReference>
<name>A0A327XNS5_9RHOB</name>
<proteinExistence type="predicted"/>
<gene>
    <name evidence="2" type="ORF">ATI53_106317</name>
</gene>
<dbReference type="NCBIfam" id="NF006040">
    <property type="entry name" value="PRK08183.1"/>
    <property type="match status" value="1"/>
</dbReference>
<dbReference type="Proteomes" id="UP000249165">
    <property type="component" value="Unassembled WGS sequence"/>
</dbReference>